<name>A0AAV6PRC0_SOLSE</name>
<protein>
    <recommendedName>
        <fullName evidence="8">Carboxypeptidase Q</fullName>
    </recommendedName>
    <alternativeName>
        <fullName evidence="26">Plasma glutamate carboxypeptidase</fullName>
    </alternativeName>
</protein>
<feature type="domain" description="Peptidase M28" evidence="30">
    <location>
        <begin position="620"/>
        <end position="777"/>
    </location>
</feature>
<evidence type="ECO:0000256" key="26">
    <source>
        <dbReference type="ARBA" id="ARBA00033328"/>
    </source>
</evidence>
<feature type="region of interest" description="Disordered" evidence="27">
    <location>
        <begin position="111"/>
        <end position="136"/>
    </location>
</feature>
<dbReference type="InterPro" id="IPR027789">
    <property type="entry name" value="Syndecan/Neurexin_dom"/>
</dbReference>
<evidence type="ECO:0000313" key="31">
    <source>
        <dbReference type="EMBL" id="KAG7475336.1"/>
    </source>
</evidence>
<dbReference type="Pfam" id="PF04389">
    <property type="entry name" value="Peptidase_M28"/>
    <property type="match status" value="1"/>
</dbReference>
<dbReference type="GO" id="GO:0005615">
    <property type="term" value="C:extracellular space"/>
    <property type="evidence" value="ECO:0007669"/>
    <property type="project" value="TreeGrafter"/>
</dbReference>
<evidence type="ECO:0000256" key="2">
    <source>
        <dbReference type="ARBA" id="ARBA00004371"/>
    </source>
</evidence>
<evidence type="ECO:0000313" key="32">
    <source>
        <dbReference type="Proteomes" id="UP000693946"/>
    </source>
</evidence>
<feature type="compositionally biased region" description="Polar residues" evidence="27">
    <location>
        <begin position="218"/>
        <end position="233"/>
    </location>
</feature>
<dbReference type="Proteomes" id="UP000693946">
    <property type="component" value="Linkage Group LG9"/>
</dbReference>
<evidence type="ECO:0000256" key="14">
    <source>
        <dbReference type="ARBA" id="ARBA00022729"/>
    </source>
</evidence>
<keyword evidence="24" id="KW-0458">Lysosome</keyword>
<evidence type="ECO:0000256" key="10">
    <source>
        <dbReference type="ARBA" id="ARBA00022645"/>
    </source>
</evidence>
<feature type="transmembrane region" description="Helical" evidence="28">
    <location>
        <begin position="347"/>
        <end position="364"/>
    </location>
</feature>
<evidence type="ECO:0000256" key="22">
    <source>
        <dbReference type="ARBA" id="ARBA00023145"/>
    </source>
</evidence>
<evidence type="ECO:0000256" key="17">
    <source>
        <dbReference type="ARBA" id="ARBA00022833"/>
    </source>
</evidence>
<organism evidence="31 32">
    <name type="scientific">Solea senegalensis</name>
    <name type="common">Senegalese sole</name>
    <dbReference type="NCBI Taxonomy" id="28829"/>
    <lineage>
        <taxon>Eukaryota</taxon>
        <taxon>Metazoa</taxon>
        <taxon>Chordata</taxon>
        <taxon>Craniata</taxon>
        <taxon>Vertebrata</taxon>
        <taxon>Euteleostomi</taxon>
        <taxon>Actinopterygii</taxon>
        <taxon>Neopterygii</taxon>
        <taxon>Teleostei</taxon>
        <taxon>Neoteleostei</taxon>
        <taxon>Acanthomorphata</taxon>
        <taxon>Carangaria</taxon>
        <taxon>Pleuronectiformes</taxon>
        <taxon>Pleuronectoidei</taxon>
        <taxon>Soleidae</taxon>
        <taxon>Solea</taxon>
    </lineage>
</organism>
<keyword evidence="11" id="KW-0645">Protease</keyword>
<feature type="domain" description="Syndecan/Neurexin" evidence="29">
    <location>
        <begin position="297"/>
        <end position="341"/>
    </location>
</feature>
<dbReference type="PANTHER" id="PTHR12053:SF3">
    <property type="entry name" value="CARBOXYPEPTIDASE Q"/>
    <property type="match status" value="1"/>
</dbReference>
<evidence type="ECO:0000256" key="1">
    <source>
        <dbReference type="ARBA" id="ARBA00004240"/>
    </source>
</evidence>
<sequence>MTSRRADVTAEPRCCARPNNFFKATPHHGASTLPHTHCRDLTTSENAAERQYLDSQFTQLSLPFFSSLHFICLPCKMNKLCLLLLVGLATGFIGEKKLLAAADDMYLEGQTSGDLPIDDEDGDDDGSGSGSGDYAFSDISDKEELIRRFLLNISKTTVSKEMVPVQPQPSADSPHIPSTTTAAADSPVQRVTEKTSPGGDNSVEEVPRAGPTADWFTEHTNPSSTSLPPNEDTTTTFSIDISVTKDSDEDNSLDRWDISTSRDGEGKVVISEEVDNEISASDRRINGDFSEEVTSENLWERTEVLAAVIACGVVGFLCAVFLLLLLAYRMKKKDEASAETDFRLKRMICEGGRCFLLFMFLFSLSDCHRHMSSRAASNNAARKASHIAAEVAGYADVAKQIIDLAVFGAAQNRSYRRLADFTDTVGNRVSGSHNLEMAIKYMYNAMIQDGLDVHLEPVKIPHWVRGKESAEMVAPRVKSLAILGLGSSVATPPEGIMSEVLVVQSFEELKQRASEAIGKIVVFNQPFVSYGETVAYRAYGASEAAKVGAVATLIRSITPFSINSPHTGWQDYQDGVKHIPTACITIEDAELMWRMAQRGQKIIVRLIMGAKTLPDADSFNTVAEIRGWQHPEQVVLLSGHLDSWDVGQGAMDDGGGAMISWEALSLIKDLGLRPRRTLRTVLWTAEEQGGVGAQQYFNLHKVNLSNFDLVMESDMGTFAPVALQFTGSDAARKVMEEVVKLLAPINTTKLEAHGEGTDISPWMQTGVPGQYFPSYRNQQQQNREIGKSSS</sequence>
<dbReference type="FunFam" id="3.40.630.10:FF:000036">
    <property type="entry name" value="Carboxypeptidase Q"/>
    <property type="match status" value="1"/>
</dbReference>
<keyword evidence="10" id="KW-0121">Carboxypeptidase</keyword>
<keyword evidence="22" id="KW-0865">Zymogen</keyword>
<evidence type="ECO:0000256" key="20">
    <source>
        <dbReference type="ARBA" id="ARBA00023049"/>
    </source>
</evidence>
<keyword evidence="23" id="KW-0325">Glycoprotein</keyword>
<keyword evidence="17" id="KW-0862">Zinc</keyword>
<gene>
    <name evidence="31" type="ORF">JOB18_029449</name>
</gene>
<dbReference type="FunFam" id="3.50.30.30:FF:000009">
    <property type="entry name" value="Carboxypeptidase Q"/>
    <property type="match status" value="1"/>
</dbReference>
<evidence type="ECO:0000256" key="21">
    <source>
        <dbReference type="ARBA" id="ARBA00023136"/>
    </source>
</evidence>
<feature type="region of interest" description="Disordered" evidence="27">
    <location>
        <begin position="161"/>
        <end position="233"/>
    </location>
</feature>
<accession>A0AAV6PRC0</accession>
<evidence type="ECO:0000256" key="8">
    <source>
        <dbReference type="ARBA" id="ARBA00014116"/>
    </source>
</evidence>
<keyword evidence="15" id="KW-0378">Hydrolase</keyword>
<evidence type="ECO:0000256" key="4">
    <source>
        <dbReference type="ARBA" id="ARBA00004555"/>
    </source>
</evidence>
<evidence type="ECO:0000256" key="23">
    <source>
        <dbReference type="ARBA" id="ARBA00023180"/>
    </source>
</evidence>
<dbReference type="GO" id="GO:0043171">
    <property type="term" value="P:peptide catabolic process"/>
    <property type="evidence" value="ECO:0007669"/>
    <property type="project" value="TreeGrafter"/>
</dbReference>
<evidence type="ECO:0000256" key="16">
    <source>
        <dbReference type="ARBA" id="ARBA00022824"/>
    </source>
</evidence>
<evidence type="ECO:0000256" key="7">
    <source>
        <dbReference type="ARBA" id="ARBA00010918"/>
    </source>
</evidence>
<dbReference type="CDD" id="cd03883">
    <property type="entry name" value="M28_Pgcp_like"/>
    <property type="match status" value="1"/>
</dbReference>
<reference evidence="31 32" key="1">
    <citation type="journal article" date="2021" name="Sci. Rep.">
        <title>Chromosome anchoring in Senegalese sole (Solea senegalensis) reveals sex-associated markers and genome rearrangements in flatfish.</title>
        <authorList>
            <person name="Guerrero-Cozar I."/>
            <person name="Gomez-Garrido J."/>
            <person name="Berbel C."/>
            <person name="Martinez-Blanch J.F."/>
            <person name="Alioto T."/>
            <person name="Claros M.G."/>
            <person name="Gagnaire P.A."/>
            <person name="Manchado M."/>
        </authorList>
    </citation>
    <scope>NUCLEOTIDE SEQUENCE [LARGE SCALE GENOMIC DNA]</scope>
    <source>
        <strain evidence="31">Sse05_10M</strain>
    </source>
</reference>
<keyword evidence="16" id="KW-0256">Endoplasmic reticulum</keyword>
<dbReference type="Pfam" id="PF01034">
    <property type="entry name" value="Syndecan"/>
    <property type="match status" value="1"/>
</dbReference>
<keyword evidence="19" id="KW-0333">Golgi apparatus</keyword>
<evidence type="ECO:0000256" key="19">
    <source>
        <dbReference type="ARBA" id="ARBA00023034"/>
    </source>
</evidence>
<comment type="caution">
    <text evidence="31">The sequence shown here is derived from an EMBL/GenBank/DDBJ whole genome shotgun (WGS) entry which is preliminary data.</text>
</comment>
<evidence type="ECO:0000256" key="15">
    <source>
        <dbReference type="ARBA" id="ARBA00022801"/>
    </source>
</evidence>
<keyword evidence="20" id="KW-0482">Metalloprotease</keyword>
<comment type="similarity">
    <text evidence="7">Belongs to the peptidase M28 family.</text>
</comment>
<dbReference type="AlphaFoldDB" id="A0AAV6PRC0"/>
<dbReference type="GO" id="GO:0004180">
    <property type="term" value="F:carboxypeptidase activity"/>
    <property type="evidence" value="ECO:0007669"/>
    <property type="project" value="UniProtKB-KW"/>
</dbReference>
<proteinExistence type="inferred from homology"/>
<evidence type="ECO:0000256" key="27">
    <source>
        <dbReference type="SAM" id="MobiDB-lite"/>
    </source>
</evidence>
<comment type="subcellular location">
    <subcellularLocation>
        <location evidence="1">Endoplasmic reticulum</location>
    </subcellularLocation>
    <subcellularLocation>
        <location evidence="4">Golgi apparatus</location>
    </subcellularLocation>
    <subcellularLocation>
        <location evidence="2">Lysosome</location>
    </subcellularLocation>
    <subcellularLocation>
        <location evidence="3">Membrane</location>
        <topology evidence="3">Single-pass type I membrane protein</topology>
    </subcellularLocation>
    <subcellularLocation>
        <location evidence="5">Secreted</location>
    </subcellularLocation>
</comment>
<dbReference type="GO" id="GO:0070573">
    <property type="term" value="F:metallodipeptidase activity"/>
    <property type="evidence" value="ECO:0007669"/>
    <property type="project" value="InterPro"/>
</dbReference>
<dbReference type="GO" id="GO:0005764">
    <property type="term" value="C:lysosome"/>
    <property type="evidence" value="ECO:0007669"/>
    <property type="project" value="UniProtKB-SubCell"/>
</dbReference>
<keyword evidence="14" id="KW-0732">Signal</keyword>
<dbReference type="PANTHER" id="PTHR12053">
    <property type="entry name" value="PROTEASE FAMILY M28 PLASMA GLUTAMATE CARBOXYPEPTIDASE-RELATED"/>
    <property type="match status" value="1"/>
</dbReference>
<evidence type="ECO:0000256" key="11">
    <source>
        <dbReference type="ARBA" id="ARBA00022670"/>
    </source>
</evidence>
<evidence type="ECO:0000256" key="6">
    <source>
        <dbReference type="ARBA" id="ARBA00010241"/>
    </source>
</evidence>
<evidence type="ECO:0000259" key="29">
    <source>
        <dbReference type="Pfam" id="PF01034"/>
    </source>
</evidence>
<dbReference type="InterPro" id="IPR039866">
    <property type="entry name" value="CPQ"/>
</dbReference>
<keyword evidence="12 28" id="KW-0812">Transmembrane</keyword>
<evidence type="ECO:0000256" key="28">
    <source>
        <dbReference type="SAM" id="Phobius"/>
    </source>
</evidence>
<evidence type="ECO:0000256" key="12">
    <source>
        <dbReference type="ARBA" id="ARBA00022692"/>
    </source>
</evidence>
<dbReference type="GO" id="GO:0016020">
    <property type="term" value="C:membrane"/>
    <property type="evidence" value="ECO:0007669"/>
    <property type="project" value="UniProtKB-SubCell"/>
</dbReference>
<evidence type="ECO:0000256" key="18">
    <source>
        <dbReference type="ARBA" id="ARBA00022989"/>
    </source>
</evidence>
<feature type="compositionally biased region" description="Polar residues" evidence="27">
    <location>
        <begin position="168"/>
        <end position="183"/>
    </location>
</feature>
<evidence type="ECO:0000256" key="25">
    <source>
        <dbReference type="ARBA" id="ARBA00025833"/>
    </source>
</evidence>
<dbReference type="GO" id="GO:0005783">
    <property type="term" value="C:endoplasmic reticulum"/>
    <property type="evidence" value="ECO:0007669"/>
    <property type="project" value="UniProtKB-SubCell"/>
</dbReference>
<comment type="similarity">
    <text evidence="6">Belongs to the neurexin family.</text>
</comment>
<feature type="compositionally biased region" description="Acidic residues" evidence="27">
    <location>
        <begin position="116"/>
        <end position="126"/>
    </location>
</feature>
<feature type="transmembrane region" description="Helical" evidence="28">
    <location>
        <begin position="304"/>
        <end position="326"/>
    </location>
</feature>
<evidence type="ECO:0000256" key="24">
    <source>
        <dbReference type="ARBA" id="ARBA00023228"/>
    </source>
</evidence>
<keyword evidence="32" id="KW-1185">Reference proteome</keyword>
<keyword evidence="9" id="KW-0964">Secreted</keyword>
<dbReference type="GO" id="GO:0005794">
    <property type="term" value="C:Golgi apparatus"/>
    <property type="evidence" value="ECO:0007669"/>
    <property type="project" value="UniProtKB-SubCell"/>
</dbReference>
<keyword evidence="21 28" id="KW-0472">Membrane</keyword>
<evidence type="ECO:0000256" key="9">
    <source>
        <dbReference type="ARBA" id="ARBA00022525"/>
    </source>
</evidence>
<keyword evidence="18 28" id="KW-1133">Transmembrane helix</keyword>
<dbReference type="EMBL" id="JAGKHQ010000021">
    <property type="protein sequence ID" value="KAG7475336.1"/>
    <property type="molecule type" value="Genomic_DNA"/>
</dbReference>
<evidence type="ECO:0000259" key="30">
    <source>
        <dbReference type="Pfam" id="PF04389"/>
    </source>
</evidence>
<evidence type="ECO:0000256" key="5">
    <source>
        <dbReference type="ARBA" id="ARBA00004613"/>
    </source>
</evidence>
<comment type="subunit">
    <text evidence="25">Homodimer. The monomeric form is inactive while the homodimer is active.</text>
</comment>
<dbReference type="GO" id="GO:0046872">
    <property type="term" value="F:metal ion binding"/>
    <property type="evidence" value="ECO:0007669"/>
    <property type="project" value="UniProtKB-KW"/>
</dbReference>
<keyword evidence="13" id="KW-0479">Metal-binding</keyword>
<dbReference type="InterPro" id="IPR007484">
    <property type="entry name" value="Peptidase_M28"/>
</dbReference>
<dbReference type="GO" id="GO:0006508">
    <property type="term" value="P:proteolysis"/>
    <property type="evidence" value="ECO:0007669"/>
    <property type="project" value="UniProtKB-KW"/>
</dbReference>
<evidence type="ECO:0000256" key="13">
    <source>
        <dbReference type="ARBA" id="ARBA00022723"/>
    </source>
</evidence>
<evidence type="ECO:0000256" key="3">
    <source>
        <dbReference type="ARBA" id="ARBA00004479"/>
    </source>
</evidence>